<organism evidence="2 3">
    <name type="scientific">Parafannyhessea umbonata</name>
    <dbReference type="NCBI Taxonomy" id="604330"/>
    <lineage>
        <taxon>Bacteria</taxon>
        <taxon>Bacillati</taxon>
        <taxon>Actinomycetota</taxon>
        <taxon>Coriobacteriia</taxon>
        <taxon>Coriobacteriales</taxon>
        <taxon>Atopobiaceae</taxon>
        <taxon>Parafannyhessea</taxon>
    </lineage>
</organism>
<sequence length="96" mass="10832">MAAIYSSAALKTRQREIKDIARKNVVHITENGNAAFVFMSEDLFEERLREAAEEAALSERMRACIRASDDCFDRGDYIEGTDAFLKTLDERMAAHG</sequence>
<dbReference type="RefSeq" id="WP_170103081.1">
    <property type="nucleotide sequence ID" value="NZ_JABAGR010000001.1"/>
</dbReference>
<dbReference type="EMBL" id="JABAGR010000001">
    <property type="protein sequence ID" value="NMF24984.1"/>
    <property type="molecule type" value="Genomic_DNA"/>
</dbReference>
<evidence type="ECO:0008006" key="4">
    <source>
        <dbReference type="Google" id="ProtNLM"/>
    </source>
</evidence>
<gene>
    <name evidence="2" type="ORF">HF885_00805</name>
</gene>
<dbReference type="SUPFAM" id="SSF143120">
    <property type="entry name" value="YefM-like"/>
    <property type="match status" value="1"/>
</dbReference>
<dbReference type="InterPro" id="IPR036165">
    <property type="entry name" value="YefM-like_sf"/>
</dbReference>
<comment type="caution">
    <text evidence="2">The sequence shown here is derived from an EMBL/GenBank/DDBJ whole genome shotgun (WGS) entry which is preliminary data.</text>
</comment>
<accession>A0A7X9T8T0</accession>
<dbReference type="AlphaFoldDB" id="A0A7X9T8T0"/>
<name>A0A7X9T8T0_9ACTN</name>
<evidence type="ECO:0000313" key="3">
    <source>
        <dbReference type="Proteomes" id="UP000565613"/>
    </source>
</evidence>
<reference evidence="2 3" key="1">
    <citation type="submission" date="2020-04" db="EMBL/GenBank/DDBJ databases">
        <authorList>
            <person name="Hitch T.C.A."/>
            <person name="Wylensek D."/>
            <person name="Clavel T."/>
        </authorList>
    </citation>
    <scope>NUCLEOTIDE SEQUENCE [LARGE SCALE GENOMIC DNA]</scope>
    <source>
        <strain evidence="2 3">105184</strain>
    </source>
</reference>
<proteinExistence type="inferred from homology"/>
<protein>
    <recommendedName>
        <fullName evidence="4">Prevent-host-death protein</fullName>
    </recommendedName>
</protein>
<comment type="similarity">
    <text evidence="1">Belongs to the phD/YefM antitoxin family.</text>
</comment>
<evidence type="ECO:0000256" key="1">
    <source>
        <dbReference type="ARBA" id="ARBA00009981"/>
    </source>
</evidence>
<evidence type="ECO:0000313" key="2">
    <source>
        <dbReference type="EMBL" id="NMF24984.1"/>
    </source>
</evidence>
<dbReference type="Proteomes" id="UP000565613">
    <property type="component" value="Unassembled WGS sequence"/>
</dbReference>